<dbReference type="PROSITE" id="PS50035">
    <property type="entry name" value="PLD"/>
    <property type="match status" value="2"/>
</dbReference>
<dbReference type="CDD" id="cd09159">
    <property type="entry name" value="PLDc_ybhO_like_2"/>
    <property type="match status" value="1"/>
</dbReference>
<evidence type="ECO:0000313" key="3">
    <source>
        <dbReference type="Proteomes" id="UP000006552"/>
    </source>
</evidence>
<dbReference type="InterPro" id="IPR025202">
    <property type="entry name" value="PLD-like_dom"/>
</dbReference>
<dbReference type="CDD" id="cd09110">
    <property type="entry name" value="PLDc_CLS_1"/>
    <property type="match status" value="1"/>
</dbReference>
<dbReference type="OrthoDB" id="9762009at2"/>
<dbReference type="InterPro" id="IPR001736">
    <property type="entry name" value="PLipase_D/transphosphatidylase"/>
</dbReference>
<sequence>MTSGSSRRTDSCFGNASFDGGRECFDGAWCVLLVPFALAACATSPAVDTVGLPVRPSPASVEVRVEHADGALRTDPSPKVVQQLDADRVGKELLVHHLAHVEDALATPLVLGNDAHLLVDGPATYRAMFAAIEKARRRIHLETYILESGEQGDRLARLLAAKRRQGVEIRVLYDSVGSLDTPPRYFEDLVAAGIAVCEFNPVNPLKLAGDPRLSLNNRDHRKLLVIDGQIAFTGGINISGVYRAGSFGSKRRVPTRDEGWRDTHVMVRGPVVSQFEELFNDAWREQRCPSPVVRQATRTERAGSMAMRLVAADPVSERSELYVALMSALDHARKRVWLTYGYFVPDERTLQSLRDAAQRGVDVRLVLPGFSDFWAPFHAGRSHYQDLLSAGVHIYERRDALLHAKTAVIDGVWSSVGSTNLDWRSFVHNFEADVLVLDGAFAQEMEELFRLDQSASHEVTPEQWKDRGVRARLLEWLARRWEYLL</sequence>
<dbReference type="Proteomes" id="UP000006552">
    <property type="component" value="Chromosome"/>
</dbReference>
<keyword evidence="3" id="KW-1185">Reference proteome</keyword>
<name>Q5NXX3_AROAE</name>
<protein>
    <submittedName>
        <fullName evidence="2">Phospholipase D family protein</fullName>
    </submittedName>
</protein>
<dbReference type="eggNOG" id="COG1502">
    <property type="taxonomic scope" value="Bacteria"/>
</dbReference>
<evidence type="ECO:0000313" key="2">
    <source>
        <dbReference type="EMBL" id="CAI10091.1"/>
    </source>
</evidence>
<feature type="domain" description="PLD phosphodiesterase" evidence="1">
    <location>
        <begin position="215"/>
        <end position="242"/>
    </location>
</feature>
<reference evidence="2 3" key="1">
    <citation type="journal article" date="2005" name="Arch. Microbiol.">
        <title>The genome sequence of an anaerobic aromatic-degrading denitrifying bacterium, strain EbN1.</title>
        <authorList>
            <person name="Rabus R."/>
            <person name="Kube M."/>
            <person name="Heider J."/>
            <person name="Beck A."/>
            <person name="Heitmann K."/>
            <person name="Widdel F."/>
            <person name="Reinhardt R."/>
        </authorList>
    </citation>
    <scope>NUCLEOTIDE SEQUENCE [LARGE SCALE GENOMIC DNA]</scope>
    <source>
        <strain evidence="2 3">EbN1</strain>
    </source>
</reference>
<dbReference type="PANTHER" id="PTHR21248">
    <property type="entry name" value="CARDIOLIPIN SYNTHASE"/>
    <property type="match status" value="1"/>
</dbReference>
<dbReference type="STRING" id="76114.ebA6964"/>
<feature type="domain" description="PLD phosphodiesterase" evidence="1">
    <location>
        <begin position="398"/>
        <end position="425"/>
    </location>
</feature>
<dbReference type="KEGG" id="eba:ebA6964"/>
<dbReference type="AlphaFoldDB" id="Q5NXX3"/>
<organism evidence="2 3">
    <name type="scientific">Aromatoleum aromaticum (strain DSM 19018 / LMG 30748 / EbN1)</name>
    <name type="common">Azoarcus sp. (strain EbN1)</name>
    <dbReference type="NCBI Taxonomy" id="76114"/>
    <lineage>
        <taxon>Bacteria</taxon>
        <taxon>Pseudomonadati</taxon>
        <taxon>Pseudomonadota</taxon>
        <taxon>Betaproteobacteria</taxon>
        <taxon>Rhodocyclales</taxon>
        <taxon>Rhodocyclaceae</taxon>
        <taxon>Aromatoleum</taxon>
    </lineage>
</organism>
<dbReference type="Pfam" id="PF13091">
    <property type="entry name" value="PLDc_2"/>
    <property type="match status" value="2"/>
</dbReference>
<proteinExistence type="predicted"/>
<dbReference type="SMART" id="SM00155">
    <property type="entry name" value="PLDc"/>
    <property type="match status" value="2"/>
</dbReference>
<dbReference type="HOGENOM" id="CLU_038053_0_2_4"/>
<dbReference type="Gene3D" id="3.30.870.10">
    <property type="entry name" value="Endonuclease Chain A"/>
    <property type="match status" value="2"/>
</dbReference>
<dbReference type="SUPFAM" id="SSF56024">
    <property type="entry name" value="Phospholipase D/nuclease"/>
    <property type="match status" value="2"/>
</dbReference>
<gene>
    <name evidence="2" type="ORF">ebA6964</name>
</gene>
<evidence type="ECO:0000259" key="1">
    <source>
        <dbReference type="PROSITE" id="PS50035"/>
    </source>
</evidence>
<dbReference type="GO" id="GO:0030572">
    <property type="term" value="F:phosphatidyltransferase activity"/>
    <property type="evidence" value="ECO:0007669"/>
    <property type="project" value="UniProtKB-ARBA"/>
</dbReference>
<accession>Q5NXX3</accession>
<dbReference type="GO" id="GO:0032049">
    <property type="term" value="P:cardiolipin biosynthetic process"/>
    <property type="evidence" value="ECO:0007669"/>
    <property type="project" value="UniProtKB-ARBA"/>
</dbReference>
<dbReference type="PANTHER" id="PTHR21248:SF22">
    <property type="entry name" value="PHOSPHOLIPASE D"/>
    <property type="match status" value="1"/>
</dbReference>
<dbReference type="EMBL" id="CR555306">
    <property type="protein sequence ID" value="CAI10091.1"/>
    <property type="molecule type" value="Genomic_DNA"/>
</dbReference>